<proteinExistence type="inferred from homology"/>
<evidence type="ECO:0000256" key="1">
    <source>
        <dbReference type="ARBA" id="ARBA00010923"/>
    </source>
</evidence>
<dbReference type="GO" id="GO:0003677">
    <property type="term" value="F:DNA binding"/>
    <property type="evidence" value="ECO:0007669"/>
    <property type="project" value="UniProtKB-KW"/>
</dbReference>
<dbReference type="EMBL" id="FOTB01000006">
    <property type="protein sequence ID" value="SFK92941.1"/>
    <property type="molecule type" value="Genomic_DNA"/>
</dbReference>
<keyword evidence="3" id="KW-0238">DNA-binding</keyword>
<comment type="similarity">
    <text evidence="1">Belongs to the type-I restriction system S methylase family.</text>
</comment>
<reference evidence="5 6" key="1">
    <citation type="submission" date="2016-10" db="EMBL/GenBank/DDBJ databases">
        <authorList>
            <person name="Varghese N."/>
            <person name="Submissions S."/>
        </authorList>
    </citation>
    <scope>NUCLEOTIDE SEQUENCE [LARGE SCALE GENOMIC DNA]</scope>
    <source>
        <strain evidence="5 6">CGMCC 1.6501</strain>
    </source>
</reference>
<dbReference type="CDD" id="cd17246">
    <property type="entry name" value="RMtype1_S_SonII-TRD2-CR2_like"/>
    <property type="match status" value="1"/>
</dbReference>
<dbReference type="InterPro" id="IPR000055">
    <property type="entry name" value="Restrct_endonuc_typeI_TRD"/>
</dbReference>
<evidence type="ECO:0000259" key="4">
    <source>
        <dbReference type="Pfam" id="PF01420"/>
    </source>
</evidence>
<protein>
    <submittedName>
        <fullName evidence="5">Type I restriction enzyme, S subunit</fullName>
    </submittedName>
</protein>
<feature type="domain" description="Type I restriction modification DNA specificity" evidence="4">
    <location>
        <begin position="5"/>
        <end position="186"/>
    </location>
</feature>
<dbReference type="Proteomes" id="UP000183090">
    <property type="component" value="Unassembled WGS sequence"/>
</dbReference>
<evidence type="ECO:0000256" key="2">
    <source>
        <dbReference type="ARBA" id="ARBA00022747"/>
    </source>
</evidence>
<dbReference type="SUPFAM" id="SSF116734">
    <property type="entry name" value="DNA methylase specificity domain"/>
    <property type="match status" value="2"/>
</dbReference>
<dbReference type="PANTHER" id="PTHR30408">
    <property type="entry name" value="TYPE-1 RESTRICTION ENZYME ECOKI SPECIFICITY PROTEIN"/>
    <property type="match status" value="1"/>
</dbReference>
<gene>
    <name evidence="5" type="ORF">SAMN05216235_2512</name>
</gene>
<name>A0AA94HIY1_9STAP</name>
<dbReference type="InterPro" id="IPR044946">
    <property type="entry name" value="Restrct_endonuc_typeI_TRD_sf"/>
</dbReference>
<dbReference type="Gene3D" id="3.90.220.20">
    <property type="entry name" value="DNA methylase specificity domains"/>
    <property type="match status" value="2"/>
</dbReference>
<evidence type="ECO:0000256" key="3">
    <source>
        <dbReference type="ARBA" id="ARBA00023125"/>
    </source>
</evidence>
<sequence>MSNYSTWKTKSFSQCVEKIIDHRGKTPKKLGLEWGNGNILALSANNVKKGKIDTSIEAYYGSEELYERWMTKGKVNKGDVIMTMEAPLGNVTQIPDNKKYILSQRVAAFKTIEDIDNDYFKYYLTSNKFQNLLYRFSTGTTAKGISQKNLRPLPVSYPSIKEQQKIASILSSVDEAIEKTKQILEQTEKIKIGVRYEMLTRGLQNKELKSTPVGTIPMNWEVLPFGEVFDRITKKNKEDNQNVLTISGEKGLVSQLEYFNKSVSSKNLSKYILLEYGDFAYNKSYSNGYPLGAIKKLEKYDKGVVSTLYICFRLKGNNDIDFYKHYFDSGLWNKQVYNIAPEGGRSHGLLNVGVRDFFKILIPVPSLEEQKEIRKKIESINNKIHIEKQRLDELINIKRGLMQQLLTGKVRVPTTESEEVPQ</sequence>
<evidence type="ECO:0000313" key="6">
    <source>
        <dbReference type="Proteomes" id="UP000183090"/>
    </source>
</evidence>
<dbReference type="InterPro" id="IPR052021">
    <property type="entry name" value="Type-I_RS_S_subunit"/>
</dbReference>
<organism evidence="5 6">
    <name type="scientific">Salinicoccus halodurans</name>
    <dbReference type="NCBI Taxonomy" id="407035"/>
    <lineage>
        <taxon>Bacteria</taxon>
        <taxon>Bacillati</taxon>
        <taxon>Bacillota</taxon>
        <taxon>Bacilli</taxon>
        <taxon>Bacillales</taxon>
        <taxon>Staphylococcaceae</taxon>
        <taxon>Salinicoccus</taxon>
    </lineage>
</organism>
<accession>A0AA94HIY1</accession>
<dbReference type="PANTHER" id="PTHR30408:SF12">
    <property type="entry name" value="TYPE I RESTRICTION ENZYME MJAVIII SPECIFICITY SUBUNIT"/>
    <property type="match status" value="1"/>
</dbReference>
<dbReference type="GO" id="GO:0009307">
    <property type="term" value="P:DNA restriction-modification system"/>
    <property type="evidence" value="ECO:0007669"/>
    <property type="project" value="UniProtKB-KW"/>
</dbReference>
<feature type="domain" description="Type I restriction modification DNA specificity" evidence="4">
    <location>
        <begin position="218"/>
        <end position="394"/>
    </location>
</feature>
<dbReference type="Gene3D" id="1.10.287.1120">
    <property type="entry name" value="Bipartite methylase S protein"/>
    <property type="match status" value="1"/>
</dbReference>
<keyword evidence="2" id="KW-0680">Restriction system</keyword>
<dbReference type="RefSeq" id="WP_052749862.1">
    <property type="nucleotide sequence ID" value="NZ_CP011366.1"/>
</dbReference>
<dbReference type="Pfam" id="PF01420">
    <property type="entry name" value="Methylase_S"/>
    <property type="match status" value="2"/>
</dbReference>
<evidence type="ECO:0000313" key="5">
    <source>
        <dbReference type="EMBL" id="SFK92941.1"/>
    </source>
</evidence>
<comment type="caution">
    <text evidence="5">The sequence shown here is derived from an EMBL/GenBank/DDBJ whole genome shotgun (WGS) entry which is preliminary data.</text>
</comment>
<dbReference type="AlphaFoldDB" id="A0AA94HIY1"/>